<sequence>MPEHMLSWHSSLRRCTAFKLLSILQGMTMGWTETVVNVRAPIIASTTLQKANTTARILIRAGDSTTALAEATCRHLHAVGAGGCLPTELIDIEDTFQDLQQQIP</sequence>
<evidence type="ECO:0000313" key="2">
    <source>
        <dbReference type="EMBL" id="CAE7216231.1"/>
    </source>
</evidence>
<evidence type="ECO:0000313" key="3">
    <source>
        <dbReference type="Proteomes" id="UP000649617"/>
    </source>
</evidence>
<dbReference type="EMBL" id="CAJNIZ010002906">
    <property type="protein sequence ID" value="CAE7216231.1"/>
    <property type="molecule type" value="Genomic_DNA"/>
</dbReference>
<feature type="chain" id="PRO_5032681619" evidence="1">
    <location>
        <begin position="18"/>
        <end position="104"/>
    </location>
</feature>
<feature type="signal peptide" evidence="1">
    <location>
        <begin position="1"/>
        <end position="17"/>
    </location>
</feature>
<gene>
    <name evidence="2" type="ORF">SPIL2461_LOCUS2618</name>
</gene>
<keyword evidence="3" id="KW-1185">Reference proteome</keyword>
<organism evidence="2 3">
    <name type="scientific">Symbiodinium pilosum</name>
    <name type="common">Dinoflagellate</name>
    <dbReference type="NCBI Taxonomy" id="2952"/>
    <lineage>
        <taxon>Eukaryota</taxon>
        <taxon>Sar</taxon>
        <taxon>Alveolata</taxon>
        <taxon>Dinophyceae</taxon>
        <taxon>Suessiales</taxon>
        <taxon>Symbiodiniaceae</taxon>
        <taxon>Symbiodinium</taxon>
    </lineage>
</organism>
<accession>A0A812K315</accession>
<keyword evidence="1" id="KW-0732">Signal</keyword>
<dbReference type="Proteomes" id="UP000649617">
    <property type="component" value="Unassembled WGS sequence"/>
</dbReference>
<comment type="caution">
    <text evidence="2">The sequence shown here is derived from an EMBL/GenBank/DDBJ whole genome shotgun (WGS) entry which is preliminary data.</text>
</comment>
<protein>
    <submittedName>
        <fullName evidence="2">Uncharacterized protein</fullName>
    </submittedName>
</protein>
<name>A0A812K315_SYMPI</name>
<evidence type="ECO:0000256" key="1">
    <source>
        <dbReference type="SAM" id="SignalP"/>
    </source>
</evidence>
<proteinExistence type="predicted"/>
<dbReference type="AlphaFoldDB" id="A0A812K315"/>
<reference evidence="2" key="1">
    <citation type="submission" date="2021-02" db="EMBL/GenBank/DDBJ databases">
        <authorList>
            <person name="Dougan E. K."/>
            <person name="Rhodes N."/>
            <person name="Thang M."/>
            <person name="Chan C."/>
        </authorList>
    </citation>
    <scope>NUCLEOTIDE SEQUENCE</scope>
</reference>